<evidence type="ECO:0000259" key="1">
    <source>
        <dbReference type="PROSITE" id="PS51742"/>
    </source>
</evidence>
<dbReference type="PROSITE" id="PS51742">
    <property type="entry name" value="PPC"/>
    <property type="match status" value="1"/>
</dbReference>
<evidence type="ECO:0000313" key="2">
    <source>
        <dbReference type="EMBL" id="PIP31765.1"/>
    </source>
</evidence>
<feature type="domain" description="PPC" evidence="1">
    <location>
        <begin position="4"/>
        <end position="142"/>
    </location>
</feature>
<protein>
    <recommendedName>
        <fullName evidence="1">PPC domain-containing protein</fullName>
    </recommendedName>
</protein>
<dbReference type="CDD" id="cd11378">
    <property type="entry name" value="DUF296"/>
    <property type="match status" value="1"/>
</dbReference>
<dbReference type="Proteomes" id="UP000230447">
    <property type="component" value="Unassembled WGS sequence"/>
</dbReference>
<dbReference type="EMBL" id="PCSB01000035">
    <property type="protein sequence ID" value="PIP31765.1"/>
    <property type="molecule type" value="Genomic_DNA"/>
</dbReference>
<dbReference type="Pfam" id="PF03479">
    <property type="entry name" value="PCC"/>
    <property type="match status" value="1"/>
</dbReference>
<reference evidence="2 3" key="1">
    <citation type="submission" date="2017-09" db="EMBL/GenBank/DDBJ databases">
        <title>Depth-based differentiation of microbial function through sediment-hosted aquifers and enrichment of novel symbionts in the deep terrestrial subsurface.</title>
        <authorList>
            <person name="Probst A.J."/>
            <person name="Ladd B."/>
            <person name="Jarett J.K."/>
            <person name="Geller-Mcgrath D.E."/>
            <person name="Sieber C.M."/>
            <person name="Emerson J.B."/>
            <person name="Anantharaman K."/>
            <person name="Thomas B.C."/>
            <person name="Malmstrom R."/>
            <person name="Stieglmeier M."/>
            <person name="Klingl A."/>
            <person name="Woyke T."/>
            <person name="Ryan C.M."/>
            <person name="Banfield J.F."/>
        </authorList>
    </citation>
    <scope>NUCLEOTIDE SEQUENCE [LARGE SCALE GENOMIC DNA]</scope>
    <source>
        <strain evidence="2">CG23_combo_of_CG06-09_8_20_14_all_37_87_8</strain>
    </source>
</reference>
<dbReference type="InterPro" id="IPR005175">
    <property type="entry name" value="PPC_dom"/>
</dbReference>
<comment type="caution">
    <text evidence="2">The sequence shown here is derived from an EMBL/GenBank/DDBJ whole genome shotgun (WGS) entry which is preliminary data.</text>
</comment>
<dbReference type="PANTHER" id="PTHR34988:SF1">
    <property type="entry name" value="DNA-BINDING PROTEIN"/>
    <property type="match status" value="1"/>
</dbReference>
<name>A0A2G9ZF18_9BACT</name>
<accession>A0A2G9ZF18</accession>
<proteinExistence type="predicted"/>
<dbReference type="AlphaFoldDB" id="A0A2G9ZF18"/>
<organism evidence="2 3">
    <name type="scientific">bacterium (Candidatus Gribaldobacteria) CG23_combo_of_CG06-09_8_20_14_all_37_87_8</name>
    <dbReference type="NCBI Taxonomy" id="2014278"/>
    <lineage>
        <taxon>Bacteria</taxon>
        <taxon>Candidatus Gribaldobacteria</taxon>
    </lineage>
</organism>
<dbReference type="Gene3D" id="3.30.1330.80">
    <property type="entry name" value="Hypothetical protein, similar to alpha- acetolactate decarboxylase, domain 2"/>
    <property type="match status" value="1"/>
</dbReference>
<gene>
    <name evidence="2" type="ORF">COX24_01775</name>
</gene>
<sequence length="142" mass="16074">MQIKEKNNLVILRMFPKENVFESLARALKECKVKTAVFVSGIGQLKNVRLGYFKEKGDYQEQVFDKPLELLSLNGFVSLNQEQNNYDFHLHATLSDIEKRAVGGHLISAAVSVTLEVAFLKTDIAIERKVEEKTGLKGMFLN</sequence>
<dbReference type="SUPFAM" id="SSF117856">
    <property type="entry name" value="AF0104/ALDC/Ptd012-like"/>
    <property type="match status" value="1"/>
</dbReference>
<dbReference type="PANTHER" id="PTHR34988">
    <property type="entry name" value="PROTEIN, PUTATIVE-RELATED"/>
    <property type="match status" value="1"/>
</dbReference>
<evidence type="ECO:0000313" key="3">
    <source>
        <dbReference type="Proteomes" id="UP000230447"/>
    </source>
</evidence>